<reference evidence="9" key="1">
    <citation type="submission" date="2015-01" db="EMBL/GenBank/DDBJ databases">
        <authorList>
            <person name="Manzoor Shahid"/>
            <person name="Zubair Saima"/>
        </authorList>
    </citation>
    <scope>NUCLEOTIDE SEQUENCE [LARGE SCALE GENOMIC DNA]</scope>
    <source>
        <strain evidence="9">Sp3</strain>
    </source>
</reference>
<proteinExistence type="inferred from homology"/>
<sequence length="422" mass="44535">MGKTIAEKILSNKSGQDAFANDIVVADVDFRMGQDGTSPLAIRAYQAMKGEDICSPEGAALVIDHSAPSPLEGVSALHTLMREFAQEKGIRLYDIGEGVCHQLIPEKGHVGPGSLVIGADSHTCTYGALNAFATGVGSTDLAAALISGKMWFKVPETIKFICHGRLPAGVYSKDLILFLINQVTADGVTYMAAEYTGEAISQLSVEARFTISNMAIEMGAKAGLMDADDKVMEWVCDHSNNQFEAVKADADAEYFAVKEYDVSDLTPYVAKPHRVDNGVPIGEVAGTPIQQAVLGTCTNGRLEDLTIAAQVLEGRKIHPDVRFIVAPASRQIYLDAMDTGVLKTLVQAGAAVVTPGCGPCVGTHNGIPSDGENVISTANRNFKGRMANSNAFIYLASPATVAASAVKGEITDPRELGSGLSN</sequence>
<dbReference type="InterPro" id="IPR036008">
    <property type="entry name" value="Aconitase_4Fe-4S_dom"/>
</dbReference>
<dbReference type="PROSITE" id="PS00450">
    <property type="entry name" value="ACONITASE_1"/>
    <property type="match status" value="1"/>
</dbReference>
<keyword evidence="6" id="KW-0432">Leucine biosynthesis</keyword>
<keyword evidence="2 6" id="KW-0479">Metal-binding</keyword>
<comment type="cofactor">
    <cofactor evidence="6">
        <name>[4Fe-4S] cluster</name>
        <dbReference type="ChEBI" id="CHEBI:49883"/>
    </cofactor>
    <text evidence="6">Binds 1 [4Fe-4S] cluster per subunit.</text>
</comment>
<dbReference type="InterPro" id="IPR050067">
    <property type="entry name" value="IPM_dehydratase_rel_enz"/>
</dbReference>
<dbReference type="OrthoDB" id="9764318at2"/>
<evidence type="ECO:0000313" key="8">
    <source>
        <dbReference type="EMBL" id="CEO89438.1"/>
    </source>
</evidence>
<dbReference type="NCBIfam" id="TIGR01343">
    <property type="entry name" value="hacA_fam"/>
    <property type="match status" value="1"/>
</dbReference>
<dbReference type="NCBIfam" id="NF001614">
    <property type="entry name" value="PRK00402.1"/>
    <property type="match status" value="1"/>
</dbReference>
<dbReference type="EMBL" id="CDRZ01000246">
    <property type="protein sequence ID" value="CEO89438.1"/>
    <property type="molecule type" value="Genomic_DNA"/>
</dbReference>
<dbReference type="AlphaFoldDB" id="A0A0B7MMG9"/>
<evidence type="ECO:0000256" key="3">
    <source>
        <dbReference type="ARBA" id="ARBA00023004"/>
    </source>
</evidence>
<gene>
    <name evidence="6 8" type="primary">leuC</name>
    <name evidence="8" type="ORF">SSCH_490002</name>
</gene>
<keyword evidence="5 6" id="KW-0456">Lyase</keyword>
<dbReference type="RefSeq" id="WP_044665387.1">
    <property type="nucleotide sequence ID" value="NZ_CDRZ01000246.1"/>
</dbReference>
<feature type="binding site" evidence="6">
    <location>
        <position position="360"/>
    </location>
    <ligand>
        <name>[4Fe-4S] cluster</name>
        <dbReference type="ChEBI" id="CHEBI:49883"/>
    </ligand>
</feature>
<dbReference type="CDD" id="cd01583">
    <property type="entry name" value="IPMI"/>
    <property type="match status" value="1"/>
</dbReference>
<evidence type="ECO:0000256" key="6">
    <source>
        <dbReference type="HAMAP-Rule" id="MF_01027"/>
    </source>
</evidence>
<dbReference type="GO" id="GO:0046872">
    <property type="term" value="F:metal ion binding"/>
    <property type="evidence" value="ECO:0007669"/>
    <property type="project" value="UniProtKB-KW"/>
</dbReference>
<dbReference type="InterPro" id="IPR033941">
    <property type="entry name" value="IPMI_cat"/>
</dbReference>
<evidence type="ECO:0000313" key="9">
    <source>
        <dbReference type="Proteomes" id="UP000046155"/>
    </source>
</evidence>
<evidence type="ECO:0000256" key="1">
    <source>
        <dbReference type="ARBA" id="ARBA00022485"/>
    </source>
</evidence>
<protein>
    <recommendedName>
        <fullName evidence="6">3-isopropylmalate dehydratase large subunit</fullName>
        <ecNumber evidence="6">4.2.1.33</ecNumber>
    </recommendedName>
    <alternativeName>
        <fullName evidence="6">Alpha-IPM isomerase</fullName>
        <shortName evidence="6">IPMI</shortName>
    </alternativeName>
    <alternativeName>
        <fullName evidence="6">Isopropylmalate isomerase</fullName>
    </alternativeName>
</protein>
<dbReference type="Pfam" id="PF00330">
    <property type="entry name" value="Aconitase"/>
    <property type="match status" value="1"/>
</dbReference>
<name>A0A0B7MMG9_9FIRM</name>
<dbReference type="Gene3D" id="3.30.499.10">
    <property type="entry name" value="Aconitase, domain 3"/>
    <property type="match status" value="2"/>
</dbReference>
<feature type="domain" description="Aconitase/3-isopropylmalate dehydratase large subunit alpha/beta/alpha" evidence="7">
    <location>
        <begin position="25"/>
        <end position="408"/>
    </location>
</feature>
<dbReference type="EC" id="4.2.1.33" evidence="6"/>
<dbReference type="SUPFAM" id="SSF53732">
    <property type="entry name" value="Aconitase iron-sulfur domain"/>
    <property type="match status" value="1"/>
</dbReference>
<feature type="binding site" evidence="6">
    <location>
        <position position="357"/>
    </location>
    <ligand>
        <name>[4Fe-4S] cluster</name>
        <dbReference type="ChEBI" id="CHEBI:49883"/>
    </ligand>
</feature>
<comment type="subunit">
    <text evidence="6">Heterodimer of LeuC and LeuD.</text>
</comment>
<dbReference type="PROSITE" id="PS01244">
    <property type="entry name" value="ACONITASE_2"/>
    <property type="match status" value="1"/>
</dbReference>
<dbReference type="Proteomes" id="UP000046155">
    <property type="component" value="Unassembled WGS sequence"/>
</dbReference>
<dbReference type="InterPro" id="IPR018136">
    <property type="entry name" value="Aconitase_4Fe-4S_BS"/>
</dbReference>
<dbReference type="GO" id="GO:0009098">
    <property type="term" value="P:L-leucine biosynthetic process"/>
    <property type="evidence" value="ECO:0007669"/>
    <property type="project" value="UniProtKB-UniRule"/>
</dbReference>
<keyword evidence="1 6" id="KW-0004">4Fe-4S</keyword>
<accession>A0A0B7MMG9</accession>
<dbReference type="UniPathway" id="UPA00048">
    <property type="reaction ID" value="UER00071"/>
</dbReference>
<evidence type="ECO:0000256" key="5">
    <source>
        <dbReference type="ARBA" id="ARBA00023239"/>
    </source>
</evidence>
<evidence type="ECO:0000259" key="7">
    <source>
        <dbReference type="Pfam" id="PF00330"/>
    </source>
</evidence>
<comment type="function">
    <text evidence="6">Catalyzes the isomerization between 2-isopropylmalate and 3-isopropylmalate, via the formation of 2-isopropylmaleate.</text>
</comment>
<evidence type="ECO:0000256" key="4">
    <source>
        <dbReference type="ARBA" id="ARBA00023014"/>
    </source>
</evidence>
<dbReference type="InterPro" id="IPR006251">
    <property type="entry name" value="Homoacnase/IPMdehydase_lsu"/>
</dbReference>
<comment type="similarity">
    <text evidence="6">Belongs to the aconitase/IPM isomerase family. LeuC type 2 subfamily.</text>
</comment>
<keyword evidence="9" id="KW-1185">Reference proteome</keyword>
<comment type="catalytic activity">
    <reaction evidence="6">
        <text>(2R,3S)-3-isopropylmalate = (2S)-2-isopropylmalate</text>
        <dbReference type="Rhea" id="RHEA:32287"/>
        <dbReference type="ChEBI" id="CHEBI:1178"/>
        <dbReference type="ChEBI" id="CHEBI:35121"/>
        <dbReference type="EC" id="4.2.1.33"/>
    </reaction>
</comment>
<comment type="pathway">
    <text evidence="6">Amino-acid biosynthesis; L-leucine biosynthesis; L-leucine from 3-methyl-2-oxobutanoate: step 2/4.</text>
</comment>
<keyword evidence="6" id="KW-0100">Branched-chain amino acid biosynthesis</keyword>
<dbReference type="GO" id="GO:0051539">
    <property type="term" value="F:4 iron, 4 sulfur cluster binding"/>
    <property type="evidence" value="ECO:0007669"/>
    <property type="project" value="UniProtKB-KW"/>
</dbReference>
<dbReference type="InterPro" id="IPR011826">
    <property type="entry name" value="HAcnase/IPMdehydase_lsu_prok"/>
</dbReference>
<dbReference type="PANTHER" id="PTHR43822">
    <property type="entry name" value="HOMOACONITASE, MITOCHONDRIAL-RELATED"/>
    <property type="match status" value="1"/>
</dbReference>
<evidence type="ECO:0000256" key="2">
    <source>
        <dbReference type="ARBA" id="ARBA00022723"/>
    </source>
</evidence>
<dbReference type="NCBIfam" id="TIGR02086">
    <property type="entry name" value="IPMI_arch"/>
    <property type="match status" value="1"/>
</dbReference>
<dbReference type="PANTHER" id="PTHR43822:SF2">
    <property type="entry name" value="HOMOACONITASE, MITOCHONDRIAL"/>
    <property type="match status" value="1"/>
</dbReference>
<dbReference type="GO" id="GO:0003861">
    <property type="term" value="F:3-isopropylmalate dehydratase activity"/>
    <property type="evidence" value="ECO:0007669"/>
    <property type="project" value="UniProtKB-UniRule"/>
</dbReference>
<organism evidence="8 9">
    <name type="scientific">Syntrophaceticus schinkii</name>
    <dbReference type="NCBI Taxonomy" id="499207"/>
    <lineage>
        <taxon>Bacteria</taxon>
        <taxon>Bacillati</taxon>
        <taxon>Bacillota</taxon>
        <taxon>Clostridia</taxon>
        <taxon>Thermoanaerobacterales</taxon>
        <taxon>Thermoanaerobacterales Family III. Incertae Sedis</taxon>
        <taxon>Syntrophaceticus</taxon>
    </lineage>
</organism>
<keyword evidence="4 6" id="KW-0411">Iron-sulfur</keyword>
<keyword evidence="3 6" id="KW-0408">Iron</keyword>
<dbReference type="InterPro" id="IPR001030">
    <property type="entry name" value="Acoase/IPM_deHydtase_lsu_aba"/>
</dbReference>
<dbReference type="HAMAP" id="MF_01027">
    <property type="entry name" value="LeuC_type2"/>
    <property type="match status" value="1"/>
</dbReference>
<dbReference type="PRINTS" id="PR00415">
    <property type="entry name" value="ACONITASE"/>
</dbReference>
<keyword evidence="6" id="KW-0028">Amino-acid biosynthesis</keyword>
<dbReference type="InterPro" id="IPR015931">
    <property type="entry name" value="Acnase/IPM_dHydase_lsu_aba_1/3"/>
</dbReference>
<feature type="binding site" evidence="6">
    <location>
        <position position="297"/>
    </location>
    <ligand>
        <name>[4Fe-4S] cluster</name>
        <dbReference type="ChEBI" id="CHEBI:49883"/>
    </ligand>
</feature>